<comment type="similarity">
    <text evidence="1">Belongs to the short-chain dehydrogenases/reductases (SDR) family.</text>
</comment>
<comment type="caution">
    <text evidence="4">The sequence shown here is derived from an EMBL/GenBank/DDBJ whole genome shotgun (WGS) entry which is preliminary data.</text>
</comment>
<dbReference type="InterPro" id="IPR036291">
    <property type="entry name" value="NAD(P)-bd_dom_sf"/>
</dbReference>
<evidence type="ECO:0000313" key="4">
    <source>
        <dbReference type="EMBL" id="NMW30893.1"/>
    </source>
</evidence>
<organism evidence="4 5">
    <name type="scientific">Pontixanthobacter rizhaonensis</name>
    <dbReference type="NCBI Taxonomy" id="2730337"/>
    <lineage>
        <taxon>Bacteria</taxon>
        <taxon>Pseudomonadati</taxon>
        <taxon>Pseudomonadota</taxon>
        <taxon>Alphaproteobacteria</taxon>
        <taxon>Sphingomonadales</taxon>
        <taxon>Erythrobacteraceae</taxon>
        <taxon>Pontixanthobacter</taxon>
    </lineage>
</organism>
<dbReference type="PROSITE" id="PS00061">
    <property type="entry name" value="ADH_SHORT"/>
    <property type="match status" value="1"/>
</dbReference>
<evidence type="ECO:0000256" key="1">
    <source>
        <dbReference type="ARBA" id="ARBA00006484"/>
    </source>
</evidence>
<gene>
    <name evidence="4" type="ORF">HKD42_02320</name>
</gene>
<protein>
    <submittedName>
        <fullName evidence="4">SDR family oxidoreductase</fullName>
    </submittedName>
</protein>
<proteinExistence type="inferred from homology"/>
<dbReference type="PRINTS" id="PR00081">
    <property type="entry name" value="GDHRDH"/>
</dbReference>
<dbReference type="FunFam" id="3.40.50.720:FF:000084">
    <property type="entry name" value="Short-chain dehydrogenase reductase"/>
    <property type="match status" value="1"/>
</dbReference>
<evidence type="ECO:0000259" key="3">
    <source>
        <dbReference type="SMART" id="SM00822"/>
    </source>
</evidence>
<evidence type="ECO:0000256" key="2">
    <source>
        <dbReference type="ARBA" id="ARBA00023002"/>
    </source>
</evidence>
<keyword evidence="2" id="KW-0560">Oxidoreductase</keyword>
<dbReference type="InterPro" id="IPR051122">
    <property type="entry name" value="SDR_DHRS6-like"/>
</dbReference>
<dbReference type="PANTHER" id="PTHR43477:SF1">
    <property type="entry name" value="DIHYDROANTICAPSIN 7-DEHYDROGENASE"/>
    <property type="match status" value="1"/>
</dbReference>
<name>A0A848QJN8_9SPHN</name>
<dbReference type="SMART" id="SM00822">
    <property type="entry name" value="PKS_KR"/>
    <property type="match status" value="1"/>
</dbReference>
<sequence>MPSTTLPGFAGKTALITGAASGIGASCARWLDSQGIGKLILIDRDLDGLGRLGLSCSCENHGADVSDESFWDRMDASLSELDFAVVNAGIGAFGPFAEHTMKDWRRVMGVNLDGAFLTLRTSLRAMKKSGGGSVVLVSSVTGHKAVPGIGAYGVAKAAVSHMSRVAAAESAQDNIRVNAIAPGGADTAIWDTGEAFREAVQKHGRDAALQGLAVGTPRGKLATSDEIAANIGYLLSDAAANVTGTVHISDGGFSL</sequence>
<dbReference type="AlphaFoldDB" id="A0A848QJN8"/>
<dbReference type="PANTHER" id="PTHR43477">
    <property type="entry name" value="DIHYDROANTICAPSIN 7-DEHYDROGENASE"/>
    <property type="match status" value="1"/>
</dbReference>
<dbReference type="PRINTS" id="PR00080">
    <property type="entry name" value="SDRFAMILY"/>
</dbReference>
<dbReference type="InterPro" id="IPR002347">
    <property type="entry name" value="SDR_fam"/>
</dbReference>
<keyword evidence="5" id="KW-1185">Reference proteome</keyword>
<dbReference type="GO" id="GO:0016491">
    <property type="term" value="F:oxidoreductase activity"/>
    <property type="evidence" value="ECO:0007669"/>
    <property type="project" value="UniProtKB-KW"/>
</dbReference>
<feature type="domain" description="Ketoreductase" evidence="3">
    <location>
        <begin position="12"/>
        <end position="193"/>
    </location>
</feature>
<dbReference type="Pfam" id="PF13561">
    <property type="entry name" value="adh_short_C2"/>
    <property type="match status" value="1"/>
</dbReference>
<dbReference type="SUPFAM" id="SSF51735">
    <property type="entry name" value="NAD(P)-binding Rossmann-fold domains"/>
    <property type="match status" value="1"/>
</dbReference>
<evidence type="ECO:0000313" key="5">
    <source>
        <dbReference type="Proteomes" id="UP000561181"/>
    </source>
</evidence>
<dbReference type="Gene3D" id="3.40.50.720">
    <property type="entry name" value="NAD(P)-binding Rossmann-like Domain"/>
    <property type="match status" value="1"/>
</dbReference>
<dbReference type="CDD" id="cd05233">
    <property type="entry name" value="SDR_c"/>
    <property type="match status" value="1"/>
</dbReference>
<dbReference type="EMBL" id="JABCRE010000002">
    <property type="protein sequence ID" value="NMW30893.1"/>
    <property type="molecule type" value="Genomic_DNA"/>
</dbReference>
<accession>A0A848QJN8</accession>
<dbReference type="InterPro" id="IPR057326">
    <property type="entry name" value="KR_dom"/>
</dbReference>
<reference evidence="4 5" key="1">
    <citation type="submission" date="2020-04" db="EMBL/GenBank/DDBJ databases">
        <authorList>
            <person name="Liu A."/>
        </authorList>
    </citation>
    <scope>NUCLEOTIDE SEQUENCE [LARGE SCALE GENOMIC DNA]</scope>
    <source>
        <strain evidence="4 5">RZ02</strain>
    </source>
</reference>
<dbReference type="Proteomes" id="UP000561181">
    <property type="component" value="Unassembled WGS sequence"/>
</dbReference>
<dbReference type="InterPro" id="IPR020904">
    <property type="entry name" value="Sc_DH/Rdtase_CS"/>
</dbReference>